<reference evidence="2" key="1">
    <citation type="submission" date="2018-11" db="EMBL/GenBank/DDBJ databases">
        <authorList>
            <person name="Grassa J C."/>
        </authorList>
    </citation>
    <scope>NUCLEOTIDE SEQUENCE [LARGE SCALE GENOMIC DNA]</scope>
</reference>
<evidence type="ECO:0000259" key="1">
    <source>
        <dbReference type="Pfam" id="PF14111"/>
    </source>
</evidence>
<name>A0A803Q0N4_CANSA</name>
<sequence>MIGTPMKQLEIVAMLEHSLKSAKSRSWAEEVEENHCSTAQNHWKKFTEGKSLNFDAKLNFTEPLVRDGRKIAQIDLEEVKLKEASGKSTVICMVMGVMYQQLFLKGFIRRIWGHLGIMQIARMTKGLIMVKFNDEATRDEVLENGVIQFDRKPVIVRPWTSNLNAIKMVKSVPLWIRLHNLGLQYRGKKALSALKGSLL</sequence>
<protein>
    <recommendedName>
        <fullName evidence="1">DUF4283 domain-containing protein</fullName>
    </recommendedName>
</protein>
<dbReference type="PANTHER" id="PTHR33233:SF17">
    <property type="entry name" value="DUF4283 DOMAIN-CONTAINING PROTEIN"/>
    <property type="match status" value="1"/>
</dbReference>
<evidence type="ECO:0000313" key="3">
    <source>
        <dbReference type="Proteomes" id="UP000596661"/>
    </source>
</evidence>
<dbReference type="PANTHER" id="PTHR33233">
    <property type="entry name" value="ENDONUCLEASE/EXONUCLEASE/PHOSPHATASE"/>
    <property type="match status" value="1"/>
</dbReference>
<dbReference type="EMBL" id="UZAU01000584">
    <property type="status" value="NOT_ANNOTATED_CDS"/>
    <property type="molecule type" value="Genomic_DNA"/>
</dbReference>
<dbReference type="Proteomes" id="UP000596661">
    <property type="component" value="Chromosome 6"/>
</dbReference>
<dbReference type="EnsemblPlants" id="evm.model.06.948">
    <property type="protein sequence ID" value="cds.evm.model.06.948"/>
    <property type="gene ID" value="evm.TU.06.948"/>
</dbReference>
<dbReference type="AlphaFoldDB" id="A0A803Q0N4"/>
<reference evidence="2" key="2">
    <citation type="submission" date="2021-03" db="UniProtKB">
        <authorList>
            <consortium name="EnsemblPlants"/>
        </authorList>
    </citation>
    <scope>IDENTIFICATION</scope>
</reference>
<dbReference type="Gramene" id="evm.model.06.948">
    <property type="protein sequence ID" value="cds.evm.model.06.948"/>
    <property type="gene ID" value="evm.TU.06.948"/>
</dbReference>
<accession>A0A803Q0N4</accession>
<feature type="domain" description="DUF4283" evidence="1">
    <location>
        <begin position="88"/>
        <end position="163"/>
    </location>
</feature>
<keyword evidence="3" id="KW-1185">Reference proteome</keyword>
<evidence type="ECO:0000313" key="2">
    <source>
        <dbReference type="EnsemblPlants" id="cds.evm.model.06.948"/>
    </source>
</evidence>
<dbReference type="Pfam" id="PF14111">
    <property type="entry name" value="DUF4283"/>
    <property type="match status" value="1"/>
</dbReference>
<dbReference type="OMA" id="IMQIARM"/>
<organism evidence="2 3">
    <name type="scientific">Cannabis sativa</name>
    <name type="common">Hemp</name>
    <name type="synonym">Marijuana</name>
    <dbReference type="NCBI Taxonomy" id="3483"/>
    <lineage>
        <taxon>Eukaryota</taxon>
        <taxon>Viridiplantae</taxon>
        <taxon>Streptophyta</taxon>
        <taxon>Embryophyta</taxon>
        <taxon>Tracheophyta</taxon>
        <taxon>Spermatophyta</taxon>
        <taxon>Magnoliopsida</taxon>
        <taxon>eudicotyledons</taxon>
        <taxon>Gunneridae</taxon>
        <taxon>Pentapetalae</taxon>
        <taxon>rosids</taxon>
        <taxon>fabids</taxon>
        <taxon>Rosales</taxon>
        <taxon>Cannabaceae</taxon>
        <taxon>Cannabis</taxon>
    </lineage>
</organism>
<proteinExistence type="predicted"/>
<dbReference type="InterPro" id="IPR025558">
    <property type="entry name" value="DUF4283"/>
</dbReference>